<dbReference type="PANTHER" id="PTHR40658">
    <property type="match status" value="1"/>
</dbReference>
<evidence type="ECO:0000313" key="1">
    <source>
        <dbReference type="EMBL" id="QDU32774.1"/>
    </source>
</evidence>
<dbReference type="InterPro" id="IPR012550">
    <property type="entry name" value="DUF1706"/>
</dbReference>
<gene>
    <name evidence="1" type="ORF">KS4_08080</name>
</gene>
<dbReference type="Pfam" id="PF08020">
    <property type="entry name" value="DUF1706"/>
    <property type="match status" value="1"/>
</dbReference>
<reference evidence="1 2" key="1">
    <citation type="submission" date="2019-02" db="EMBL/GenBank/DDBJ databases">
        <title>Deep-cultivation of Planctomycetes and their phenomic and genomic characterization uncovers novel biology.</title>
        <authorList>
            <person name="Wiegand S."/>
            <person name="Jogler M."/>
            <person name="Boedeker C."/>
            <person name="Pinto D."/>
            <person name="Vollmers J."/>
            <person name="Rivas-Marin E."/>
            <person name="Kohn T."/>
            <person name="Peeters S.H."/>
            <person name="Heuer A."/>
            <person name="Rast P."/>
            <person name="Oberbeckmann S."/>
            <person name="Bunk B."/>
            <person name="Jeske O."/>
            <person name="Meyerdierks A."/>
            <person name="Storesund J.E."/>
            <person name="Kallscheuer N."/>
            <person name="Luecker S."/>
            <person name="Lage O.M."/>
            <person name="Pohl T."/>
            <person name="Merkel B.J."/>
            <person name="Hornburger P."/>
            <person name="Mueller R.-W."/>
            <person name="Bruemmer F."/>
            <person name="Labrenz M."/>
            <person name="Spormann A.M."/>
            <person name="Op den Camp H."/>
            <person name="Overmann J."/>
            <person name="Amann R."/>
            <person name="Jetten M.S.M."/>
            <person name="Mascher T."/>
            <person name="Medema M.H."/>
            <person name="Devos D.P."/>
            <person name="Kaster A.-K."/>
            <person name="Ovreas L."/>
            <person name="Rohde M."/>
            <person name="Galperin M.Y."/>
            <person name="Jogler C."/>
        </authorList>
    </citation>
    <scope>NUCLEOTIDE SEQUENCE [LARGE SCALE GENOMIC DNA]</scope>
    <source>
        <strain evidence="1 2">KS4</strain>
    </source>
</reference>
<dbReference type="Gene3D" id="1.20.120.450">
    <property type="entry name" value="dinb family like domain"/>
    <property type="match status" value="1"/>
</dbReference>
<keyword evidence="2" id="KW-1185">Reference proteome</keyword>
<name>A0A517YRD6_9BACT</name>
<organism evidence="1 2">
    <name type="scientific">Poriferisphaera corsica</name>
    <dbReference type="NCBI Taxonomy" id="2528020"/>
    <lineage>
        <taxon>Bacteria</taxon>
        <taxon>Pseudomonadati</taxon>
        <taxon>Planctomycetota</taxon>
        <taxon>Phycisphaerae</taxon>
        <taxon>Phycisphaerales</taxon>
        <taxon>Phycisphaeraceae</taxon>
        <taxon>Poriferisphaera</taxon>
    </lineage>
</organism>
<dbReference type="PANTHER" id="PTHR40658:SF3">
    <property type="entry name" value="CLBS_DFSB FAMILY FOUR-HELIX BUNDLE PROTEIN"/>
    <property type="match status" value="1"/>
</dbReference>
<dbReference type="OrthoDB" id="9786621at2"/>
<evidence type="ECO:0008006" key="3">
    <source>
        <dbReference type="Google" id="ProtNLM"/>
    </source>
</evidence>
<protein>
    <recommendedName>
        <fullName evidence="3">ClbS/DfsB family four-helix bundle protein</fullName>
    </recommendedName>
</protein>
<dbReference type="RefSeq" id="WP_145074875.1">
    <property type="nucleotide sequence ID" value="NZ_CP036425.1"/>
</dbReference>
<sequence length="175" mass="20069">MPLAETKVELLAQLEKAYRLLDDEFEGMLEGDANKKGVASSKSKDGEMVSCCEVVAYQIGWGGLLLGWEAAERDGQKAVMPCAGYKWNELGRLADRFYRENKGKSLKRLRSEWADIYAKIRRMIESLDEIELLEVGQRKWTGEKWSMVKWIQVNTIGPYGSARTRVRKFKKSLQK</sequence>
<dbReference type="EMBL" id="CP036425">
    <property type="protein sequence ID" value="QDU32774.1"/>
    <property type="molecule type" value="Genomic_DNA"/>
</dbReference>
<dbReference type="KEGG" id="pcor:KS4_08080"/>
<dbReference type="Proteomes" id="UP000317369">
    <property type="component" value="Chromosome"/>
</dbReference>
<dbReference type="AlphaFoldDB" id="A0A517YRD6"/>
<proteinExistence type="predicted"/>
<dbReference type="InterPro" id="IPR034660">
    <property type="entry name" value="DinB/YfiT-like"/>
</dbReference>
<accession>A0A517YRD6</accession>
<evidence type="ECO:0000313" key="2">
    <source>
        <dbReference type="Proteomes" id="UP000317369"/>
    </source>
</evidence>